<gene>
    <name evidence="3" type="primary">LOC103342274</name>
</gene>
<evidence type="ECO:0000259" key="1">
    <source>
        <dbReference type="Pfam" id="PF10551"/>
    </source>
</evidence>
<reference evidence="2" key="1">
    <citation type="journal article" date="2012" name="Nat. Commun.">
        <title>The genome of Prunus mume.</title>
        <authorList>
            <person name="Zhang Q."/>
            <person name="Chen W."/>
            <person name="Sun L."/>
            <person name="Zhao F."/>
            <person name="Huang B."/>
            <person name="Yang W."/>
            <person name="Tao Y."/>
            <person name="Wang J."/>
            <person name="Yuan Z."/>
            <person name="Fan G."/>
            <person name="Xing Z."/>
            <person name="Han C."/>
            <person name="Pan H."/>
            <person name="Zhong X."/>
            <person name="Shi W."/>
            <person name="Liang X."/>
            <person name="Du D."/>
            <person name="Sun F."/>
            <person name="Xu Z."/>
            <person name="Hao R."/>
            <person name="Lv T."/>
            <person name="Lv Y."/>
            <person name="Zheng Z."/>
            <person name="Sun M."/>
            <person name="Luo L."/>
            <person name="Cai M."/>
            <person name="Gao Y."/>
            <person name="Wang J."/>
            <person name="Yin Y."/>
            <person name="Xu X."/>
            <person name="Cheng T."/>
            <person name="Wang J."/>
        </authorList>
    </citation>
    <scope>NUCLEOTIDE SEQUENCE [LARGE SCALE GENOMIC DNA]</scope>
</reference>
<evidence type="ECO:0000313" key="3">
    <source>
        <dbReference type="RefSeq" id="XP_008244105.1"/>
    </source>
</evidence>
<evidence type="ECO:0000313" key="2">
    <source>
        <dbReference type="Proteomes" id="UP000694861"/>
    </source>
</evidence>
<reference evidence="3" key="2">
    <citation type="submission" date="2025-08" db="UniProtKB">
        <authorList>
            <consortium name="RefSeq"/>
        </authorList>
    </citation>
    <scope>IDENTIFICATION</scope>
</reference>
<sequence>MQNKRDLVFEVIVSKGVKLLMRSWEKNMCSKEVSNGSERRRGVVRSGCKTKTTFLKVREGTKYIISNFVEGHNHALTAPQMVHLLRLHRKISEVNKALAQQFGDVNIPTHQQFSLLEVQAGGMQNIGYTNKDLYNYERQLHRKMKGHDAQMLSEHLIGEQAKNESFFFMIEADDDDRLKHCFWADPTSRRAYKFYDDVVVFDTTYNNNRYGMVFAPLVGVNNHGQTILFGGGFLSNETIESFPWLFEQFKKAMPASPPKIIITYQDPEMGNAISQALTGVFHRYCIWHILDKFSQKINTCIYKDENRELQSCVWESDTKEEFESK</sequence>
<proteinExistence type="predicted"/>
<accession>A0ABM0PT72</accession>
<dbReference type="PANTHER" id="PTHR47718">
    <property type="entry name" value="OS01G0519700 PROTEIN"/>
    <property type="match status" value="1"/>
</dbReference>
<name>A0ABM0PT72_PRUMU</name>
<dbReference type="RefSeq" id="XP_008244105.1">
    <property type="nucleotide sequence ID" value="XM_008245883.1"/>
</dbReference>
<feature type="domain" description="MULE transposase" evidence="1">
    <location>
        <begin position="198"/>
        <end position="291"/>
    </location>
</feature>
<dbReference type="Proteomes" id="UP000694861">
    <property type="component" value="Unplaced"/>
</dbReference>
<keyword evidence="2" id="KW-1185">Reference proteome</keyword>
<organism evidence="2 3">
    <name type="scientific">Prunus mume</name>
    <name type="common">Japanese apricot</name>
    <name type="synonym">Armeniaca mume</name>
    <dbReference type="NCBI Taxonomy" id="102107"/>
    <lineage>
        <taxon>Eukaryota</taxon>
        <taxon>Viridiplantae</taxon>
        <taxon>Streptophyta</taxon>
        <taxon>Embryophyta</taxon>
        <taxon>Tracheophyta</taxon>
        <taxon>Spermatophyta</taxon>
        <taxon>Magnoliopsida</taxon>
        <taxon>eudicotyledons</taxon>
        <taxon>Gunneridae</taxon>
        <taxon>Pentapetalae</taxon>
        <taxon>rosids</taxon>
        <taxon>fabids</taxon>
        <taxon>Rosales</taxon>
        <taxon>Rosaceae</taxon>
        <taxon>Amygdaloideae</taxon>
        <taxon>Amygdaleae</taxon>
        <taxon>Prunus</taxon>
    </lineage>
</organism>
<protein>
    <submittedName>
        <fullName evidence="3">Protein FAR1-RELATED SEQUENCE 5-like</fullName>
    </submittedName>
</protein>
<dbReference type="GeneID" id="103342274"/>
<dbReference type="Pfam" id="PF10551">
    <property type="entry name" value="MULE"/>
    <property type="match status" value="1"/>
</dbReference>
<dbReference type="InterPro" id="IPR018289">
    <property type="entry name" value="MULE_transposase_dom"/>
</dbReference>